<dbReference type="Pfam" id="PF24722">
    <property type="entry name" value="DUF7674"/>
    <property type="match status" value="1"/>
</dbReference>
<reference evidence="3" key="2">
    <citation type="submission" date="2021-04" db="EMBL/GenBank/DDBJ databases">
        <authorList>
            <person name="Gilroy R."/>
        </authorList>
    </citation>
    <scope>NUCLEOTIDE SEQUENCE</scope>
    <source>
        <strain evidence="3">421</strain>
    </source>
</reference>
<reference evidence="3" key="1">
    <citation type="journal article" date="2021" name="PeerJ">
        <title>Extensive microbial diversity within the chicken gut microbiome revealed by metagenomics and culture.</title>
        <authorList>
            <person name="Gilroy R."/>
            <person name="Ravi A."/>
            <person name="Getino M."/>
            <person name="Pursley I."/>
            <person name="Horton D.L."/>
            <person name="Alikhan N.F."/>
            <person name="Baker D."/>
            <person name="Gharbi K."/>
            <person name="Hall N."/>
            <person name="Watson M."/>
            <person name="Adriaenssens E.M."/>
            <person name="Foster-Nyarko E."/>
            <person name="Jarju S."/>
            <person name="Secka A."/>
            <person name="Antonio M."/>
            <person name="Oren A."/>
            <person name="Chaudhuri R.R."/>
            <person name="La Ragione R."/>
            <person name="Hildebrand F."/>
            <person name="Pallen M.J."/>
        </authorList>
    </citation>
    <scope>NUCLEOTIDE SEQUENCE</scope>
    <source>
        <strain evidence="3">421</strain>
    </source>
</reference>
<dbReference type="AlphaFoldDB" id="A0A9D1UEJ3"/>
<feature type="domain" description="DUF7674" evidence="2">
    <location>
        <begin position="138"/>
        <end position="231"/>
    </location>
</feature>
<name>A0A9D1UEJ3_9FIRM</name>
<proteinExistence type="predicted"/>
<sequence length="281" mass="31943">MELAEAYRLMDKAISENLKELEFKKIKTAEGQLAYKSDKGLFRVLYDNKSNIMSLECAYEDKGEDTAYETISKSLFEPEQADERECRSFANEVSDEISSLFAARKKVDLDKIKMPKAVSRSKAKNGVISYDVDSLANRFGVLYPDLKDAVKKNISDYGEFLPETFFTEVGTPRVLEVIRNGSEAERKKLFKMLGEVYEDGTNEVQDIIGVTILGAMKNDPALMEVADRYMTDYMAGPVHEINKITARKNRYTKKLANPPAYKPKKQKANMLQNALNQQQPR</sequence>
<evidence type="ECO:0000313" key="4">
    <source>
        <dbReference type="Proteomes" id="UP000824205"/>
    </source>
</evidence>
<comment type="caution">
    <text evidence="3">The sequence shown here is derived from an EMBL/GenBank/DDBJ whole genome shotgun (WGS) entry which is preliminary data.</text>
</comment>
<dbReference type="EMBL" id="DXGE01000001">
    <property type="protein sequence ID" value="HIW84914.1"/>
    <property type="molecule type" value="Genomic_DNA"/>
</dbReference>
<dbReference type="InterPro" id="IPR056091">
    <property type="entry name" value="DUF7674"/>
</dbReference>
<evidence type="ECO:0000256" key="1">
    <source>
        <dbReference type="SAM" id="MobiDB-lite"/>
    </source>
</evidence>
<gene>
    <name evidence="3" type="ORF">IAA48_00295</name>
</gene>
<evidence type="ECO:0000313" key="3">
    <source>
        <dbReference type="EMBL" id="HIW84914.1"/>
    </source>
</evidence>
<protein>
    <recommendedName>
        <fullName evidence="2">DUF7674 domain-containing protein</fullName>
    </recommendedName>
</protein>
<dbReference type="Proteomes" id="UP000824205">
    <property type="component" value="Unassembled WGS sequence"/>
</dbReference>
<feature type="compositionally biased region" description="Low complexity" evidence="1">
    <location>
        <begin position="268"/>
        <end position="281"/>
    </location>
</feature>
<evidence type="ECO:0000259" key="2">
    <source>
        <dbReference type="Pfam" id="PF24722"/>
    </source>
</evidence>
<organism evidence="3 4">
    <name type="scientific">Candidatus Eubacterium faecipullorum</name>
    <dbReference type="NCBI Taxonomy" id="2838571"/>
    <lineage>
        <taxon>Bacteria</taxon>
        <taxon>Bacillati</taxon>
        <taxon>Bacillota</taxon>
        <taxon>Clostridia</taxon>
        <taxon>Eubacteriales</taxon>
        <taxon>Eubacteriaceae</taxon>
        <taxon>Eubacterium</taxon>
    </lineage>
</organism>
<accession>A0A9D1UEJ3</accession>
<feature type="region of interest" description="Disordered" evidence="1">
    <location>
        <begin position="253"/>
        <end position="281"/>
    </location>
</feature>